<keyword evidence="2" id="KW-1185">Reference proteome</keyword>
<sequence>MTTRLSPAIACSRMYNLSPKISGLWDRLFHWLSSQSGIDIEVILHAAPAPLSELWSRPDMGAVFMCGFPFSRVAAAERPVPLAAPVSLADWAKGQPVYASHIVAARDKLFAEADLATLRWGWTVRDSQSGYNAPREFFAEIANGRSVRETTGPLLNPRGVVEAIRTGAIDVGAIDAYAYQLLELHEPDMIAPLRIVATTRPAPFPLLVAARQQPSERINALQAALLEAHRSPEGHDILSSLGLAGFAKPDIAAYDRLPARAKAIDDLLGGPW</sequence>
<dbReference type="STRING" id="411945.GA0061102_101249"/>
<proteinExistence type="predicted"/>
<dbReference type="EMBL" id="FMAH01000012">
    <property type="protein sequence ID" value="SCB26372.1"/>
    <property type="molecule type" value="Genomic_DNA"/>
</dbReference>
<dbReference type="PANTHER" id="PTHR35841:SF1">
    <property type="entry name" value="PHOSPHONATES-BINDING PERIPLASMIC PROTEIN"/>
    <property type="match status" value="1"/>
</dbReference>
<dbReference type="AlphaFoldDB" id="A0A1C3VF07"/>
<dbReference type="Gene3D" id="3.40.190.10">
    <property type="entry name" value="Periplasmic binding protein-like II"/>
    <property type="match status" value="2"/>
</dbReference>
<evidence type="ECO:0000313" key="2">
    <source>
        <dbReference type="Proteomes" id="UP000199435"/>
    </source>
</evidence>
<reference evidence="2" key="1">
    <citation type="submission" date="2016-08" db="EMBL/GenBank/DDBJ databases">
        <authorList>
            <person name="Varghese N."/>
            <person name="Submissions Spin"/>
        </authorList>
    </citation>
    <scope>NUCLEOTIDE SEQUENCE [LARGE SCALE GENOMIC DNA]</scope>
    <source>
        <strain evidence="2">HAMBI 2971</strain>
    </source>
</reference>
<protein>
    <submittedName>
        <fullName evidence="1">ABC-type phosphate/phosphonate transport system, substrate-binding protein</fullName>
    </submittedName>
</protein>
<dbReference type="PANTHER" id="PTHR35841">
    <property type="entry name" value="PHOSPHONATES-BINDING PERIPLASMIC PROTEIN"/>
    <property type="match status" value="1"/>
</dbReference>
<evidence type="ECO:0000313" key="1">
    <source>
        <dbReference type="EMBL" id="SCB26372.1"/>
    </source>
</evidence>
<dbReference type="SUPFAM" id="SSF53850">
    <property type="entry name" value="Periplasmic binding protein-like II"/>
    <property type="match status" value="1"/>
</dbReference>
<gene>
    <name evidence="1" type="ORF">GA0061102_101249</name>
</gene>
<dbReference type="Proteomes" id="UP000199435">
    <property type="component" value="Unassembled WGS sequence"/>
</dbReference>
<name>A0A1C3VF07_9HYPH</name>
<dbReference type="Pfam" id="PF12974">
    <property type="entry name" value="Phosphonate-bd"/>
    <property type="match status" value="1"/>
</dbReference>
<dbReference type="RefSeq" id="WP_245297995.1">
    <property type="nucleotide sequence ID" value="NZ_FMAH01000012.1"/>
</dbReference>
<accession>A0A1C3VF07</accession>
<organism evidence="1 2">
    <name type="scientific">Rhizobium miluonense</name>
    <dbReference type="NCBI Taxonomy" id="411945"/>
    <lineage>
        <taxon>Bacteria</taxon>
        <taxon>Pseudomonadati</taxon>
        <taxon>Pseudomonadota</taxon>
        <taxon>Alphaproteobacteria</taxon>
        <taxon>Hyphomicrobiales</taxon>
        <taxon>Rhizobiaceae</taxon>
        <taxon>Rhizobium/Agrobacterium group</taxon>
        <taxon>Rhizobium</taxon>
    </lineage>
</organism>